<name>A0ABU6LCB5_9GAMM</name>
<keyword evidence="2" id="KW-1185">Reference proteome</keyword>
<evidence type="ECO:0000313" key="2">
    <source>
        <dbReference type="Proteomes" id="UP001306119"/>
    </source>
</evidence>
<dbReference type="Proteomes" id="UP001306119">
    <property type="component" value="Unassembled WGS sequence"/>
</dbReference>
<sequence>MSEVKRTTLIEAVGELTHEATGLLQQYRDIHLLLSNITVKSQILSEGSLPTVNYDRAENSMVFGLPKGVIGGFSNKPFAPVNMRSAEYQFLKGIERFKVTKVNAVPTFTRNTLAWFALKEYQANEARFITDLDGNECLLVEICSTNKALVSEAIISKQTKDTYALPAGIASTKAYKASMSIYVTGIDGKGSFRSYFGYAATWSQQAILNVLPGISSYGSVDRDWDKMPGNDITNCNFCDFDSRSDDFRAKIRGQIEESPHPTSYIPTTGTAVTRGEDLVVFKNKSDVELLSESGDIVYPVSCEGGFKLAPGLYYGFNKEDFI</sequence>
<gene>
    <name evidence="1" type="ORF">VXS06_14370</name>
</gene>
<organism evidence="1 2">
    <name type="scientific">Photobacterium toruni</name>
    <dbReference type="NCBI Taxonomy" id="1935446"/>
    <lineage>
        <taxon>Bacteria</taxon>
        <taxon>Pseudomonadati</taxon>
        <taxon>Pseudomonadota</taxon>
        <taxon>Gammaproteobacteria</taxon>
        <taxon>Vibrionales</taxon>
        <taxon>Vibrionaceae</taxon>
        <taxon>Photobacterium</taxon>
    </lineage>
</organism>
<protein>
    <submittedName>
        <fullName evidence="1">Uncharacterized protein</fullName>
    </submittedName>
</protein>
<accession>A0ABU6LCB5</accession>
<proteinExistence type="predicted"/>
<dbReference type="EMBL" id="JAYXUG010000013">
    <property type="protein sequence ID" value="MEC6832948.1"/>
    <property type="molecule type" value="Genomic_DNA"/>
</dbReference>
<comment type="caution">
    <text evidence="1">The sequence shown here is derived from an EMBL/GenBank/DDBJ whole genome shotgun (WGS) entry which is preliminary data.</text>
</comment>
<dbReference type="RefSeq" id="WP_327775249.1">
    <property type="nucleotide sequence ID" value="NZ_JAYXUG010000013.1"/>
</dbReference>
<evidence type="ECO:0000313" key="1">
    <source>
        <dbReference type="EMBL" id="MEC6832948.1"/>
    </source>
</evidence>
<reference evidence="1 2" key="1">
    <citation type="submission" date="2024-01" db="EMBL/GenBank/DDBJ databases">
        <title>Active colonisers of the gastrointestinal tract of Atlantic salmon farmed in a warm water region.</title>
        <authorList>
            <person name="Bowman J.P."/>
        </authorList>
    </citation>
    <scope>NUCLEOTIDE SEQUENCE [LARGE SCALE GENOMIC DNA]</scope>
    <source>
        <strain evidence="1 2">S3MW1</strain>
    </source>
</reference>